<dbReference type="SMART" id="SM00384">
    <property type="entry name" value="AT_hook"/>
    <property type="match status" value="4"/>
</dbReference>
<dbReference type="Gene3D" id="3.90.226.10">
    <property type="entry name" value="2-enoyl-CoA Hydratase, Chain A, domain 1"/>
    <property type="match status" value="1"/>
</dbReference>
<dbReference type="PANTHER" id="PTHR43684:SF11">
    <property type="entry name" value="CHROMO DOMAIN-CONTAINING PROTEIN"/>
    <property type="match status" value="1"/>
</dbReference>
<dbReference type="InterPro" id="IPR001753">
    <property type="entry name" value="Enoyl-CoA_hydra/iso"/>
</dbReference>
<evidence type="ECO:0008006" key="4">
    <source>
        <dbReference type="Google" id="ProtNLM"/>
    </source>
</evidence>
<accession>A0AAU9W4G4</accession>
<evidence type="ECO:0000313" key="2">
    <source>
        <dbReference type="EMBL" id="CAH3043766.1"/>
    </source>
</evidence>
<dbReference type="GO" id="GO:0003677">
    <property type="term" value="F:DNA binding"/>
    <property type="evidence" value="ECO:0007669"/>
    <property type="project" value="InterPro"/>
</dbReference>
<organism evidence="2 3">
    <name type="scientific">Pocillopora meandrina</name>
    <dbReference type="NCBI Taxonomy" id="46732"/>
    <lineage>
        <taxon>Eukaryota</taxon>
        <taxon>Metazoa</taxon>
        <taxon>Cnidaria</taxon>
        <taxon>Anthozoa</taxon>
        <taxon>Hexacorallia</taxon>
        <taxon>Scleractinia</taxon>
        <taxon>Astrocoeniina</taxon>
        <taxon>Pocilloporidae</taxon>
        <taxon>Pocillopora</taxon>
    </lineage>
</organism>
<dbReference type="AlphaFoldDB" id="A0AAU9W4G4"/>
<evidence type="ECO:0000256" key="1">
    <source>
        <dbReference type="SAM" id="MobiDB-lite"/>
    </source>
</evidence>
<keyword evidence="3" id="KW-1185">Reference proteome</keyword>
<dbReference type="CDD" id="cd06558">
    <property type="entry name" value="crotonase-like"/>
    <property type="match status" value="1"/>
</dbReference>
<evidence type="ECO:0000313" key="3">
    <source>
        <dbReference type="Proteomes" id="UP001159428"/>
    </source>
</evidence>
<feature type="compositionally biased region" description="Basic residues" evidence="1">
    <location>
        <begin position="103"/>
        <end position="115"/>
    </location>
</feature>
<proteinExistence type="predicted"/>
<gene>
    <name evidence="2" type="ORF">PMEA_00031718</name>
</gene>
<dbReference type="PRINTS" id="PR00929">
    <property type="entry name" value="ATHOOK"/>
</dbReference>
<dbReference type="InterPro" id="IPR051053">
    <property type="entry name" value="ECH/Chromodomain_protein"/>
</dbReference>
<protein>
    <recommendedName>
        <fullName evidence="4">Chromo domain-containing protein</fullName>
    </recommendedName>
</protein>
<sequence length="864" mass="97319">MVDMRIDDSTVTPTREEVKDMILTSSSETALNNSSVQALGCGNNWLNGIKWPPEQHTKTTSDRREDTTFNDLKLNPSLVTHGGRVLKKPARYMESDSDEGASARRKFPSVKKRKRLLSDSSRPKCKNGRTKSLEKDSSDLFSNHRLKLLSFKRQNGESLDLKNSLDLRSTLGVVSSLSTSPSRTQPGESVCVKSTTSELQTESESSNSFETPLKRKRGRPPKNLTQSLDKLHSVDIRSNSPHGNCETSATKASLASPSTSKFGKKRKRPKGIRYLQESCLSSSSDENEKAPSTPRRRGRPPKKLSSCETKHKIFRTPNGVKKPRVRPHLKAVDKLSFMKPSKKSLDLMLPSPETFVTGVNSKFVGVNGCRILSSGKEVKRKRGRPPKPKPELSFESDNILSDAFHFTGEDEQSDGSPTLKRKLKKLKFQKKHDKRPLGTCALKKRDATEKLKRKVLNKARKNLQVRAQLNVSQSDCEPLMETKQSSENVHKRRRRNKADRILGMRRNLSGTYEYLVQWKDGTSSWAPSDELSDYELDFKCFLGHDYQDMTVVNRLAYKAYWKEDLIKYHRNQHEIDRLIATDDVHSGQVGSGEHYLDGQIDDSDPCQKHYICKEVSVQKLHDCVHVTISRSSSKRSKINQRIVDSLTLVMEDAAVDESQFVIISGLGEETFCGVNLKDLTQVPCEEEPRHYRRDVDKVRYLVQVLIDFPKPVVAAIKKPALGLGAMLVSLCDLVCDEDSLGEPVALQNVSKGRVPYSFAKLMGHTLINEQILIGHKVPTSQLDCLHSASEVFNHARYTKTVSASLKAMSHPNGMSYDDCLQTHCGADSLSELEQQLLEEEKKARNECIDNMKAFWKEVHSPLDV</sequence>
<feature type="region of interest" description="Disordered" evidence="1">
    <location>
        <begin position="176"/>
        <end position="309"/>
    </location>
</feature>
<name>A0AAU9W4G4_9CNID</name>
<feature type="compositionally biased region" description="Polar residues" evidence="1">
    <location>
        <begin position="236"/>
        <end position="261"/>
    </location>
</feature>
<dbReference type="SUPFAM" id="SSF52096">
    <property type="entry name" value="ClpP/crotonase"/>
    <property type="match status" value="1"/>
</dbReference>
<dbReference type="PANTHER" id="PTHR43684">
    <property type="match status" value="1"/>
</dbReference>
<comment type="caution">
    <text evidence="2">The sequence shown here is derived from an EMBL/GenBank/DDBJ whole genome shotgun (WGS) entry which is preliminary data.</text>
</comment>
<feature type="region of interest" description="Disordered" evidence="1">
    <location>
        <begin position="90"/>
        <end position="136"/>
    </location>
</feature>
<dbReference type="Proteomes" id="UP001159428">
    <property type="component" value="Unassembled WGS sequence"/>
</dbReference>
<dbReference type="InterPro" id="IPR029045">
    <property type="entry name" value="ClpP/crotonase-like_dom_sf"/>
</dbReference>
<dbReference type="Pfam" id="PF00378">
    <property type="entry name" value="ECH_1"/>
    <property type="match status" value="1"/>
</dbReference>
<feature type="compositionally biased region" description="Low complexity" evidence="1">
    <location>
        <begin position="194"/>
        <end position="208"/>
    </location>
</feature>
<dbReference type="InterPro" id="IPR017956">
    <property type="entry name" value="AT_hook_DNA-bd_motif"/>
</dbReference>
<dbReference type="EMBL" id="CALNXJ010000007">
    <property type="protein sequence ID" value="CAH3043766.1"/>
    <property type="molecule type" value="Genomic_DNA"/>
</dbReference>
<reference evidence="2 3" key="1">
    <citation type="submission" date="2022-05" db="EMBL/GenBank/DDBJ databases">
        <authorList>
            <consortium name="Genoscope - CEA"/>
            <person name="William W."/>
        </authorList>
    </citation>
    <scope>NUCLEOTIDE SEQUENCE [LARGE SCALE GENOMIC DNA]</scope>
</reference>
<dbReference type="Gene3D" id="2.40.50.40">
    <property type="match status" value="1"/>
</dbReference>
<feature type="compositionally biased region" description="Basic residues" evidence="1">
    <location>
        <begin position="262"/>
        <end position="271"/>
    </location>
</feature>